<dbReference type="PANTHER" id="PTHR11669:SF8">
    <property type="entry name" value="DNA POLYMERASE III SUBUNIT DELTA"/>
    <property type="match status" value="1"/>
</dbReference>
<evidence type="ECO:0000256" key="1">
    <source>
        <dbReference type="ARBA" id="ARBA00012417"/>
    </source>
</evidence>
<dbReference type="GO" id="GO:0009360">
    <property type="term" value="C:DNA polymerase III complex"/>
    <property type="evidence" value="ECO:0007669"/>
    <property type="project" value="InterPro"/>
</dbReference>
<sequence length="333" mass="37755">MDWQASQAPERQPRLVAQLTRMIQSERLSHAVLLTGEQGSGKEAVAHFLIQMTLCENPQNVPCETCRACRLLKSGNHLNVHSVVADGQFIKREQIDQLIHELSKTARESGRKFYIVHEAHRMNASSANALLKFLEEPTSDVTAILLTNQPHALLPTIRSRCQQMTLQPIPSQQLKQQLMERDVTESMASTISKMANSVEEGLALTEEEEFGLARRGVLKLMEALERGTAHAFVQAHEHVIPLLKDKEKAERILDLLLFAYRDIVACKANPGSDCTFPDKKALWEQIAMRSTFEQLTYQLEHIMKARRRLHQNANRTLLMEQLVIELREVNAGV</sequence>
<keyword evidence="4" id="KW-0548">Nucleotidyltransferase</keyword>
<keyword evidence="5" id="KW-0235">DNA replication</keyword>
<gene>
    <name evidence="9" type="primary">holB</name>
    <name evidence="9" type="ORF">CF394_03650</name>
</gene>
<proteinExistence type="predicted"/>
<evidence type="ECO:0000259" key="8">
    <source>
        <dbReference type="Pfam" id="PF09115"/>
    </source>
</evidence>
<dbReference type="InterPro" id="IPR027417">
    <property type="entry name" value="P-loop_NTPase"/>
</dbReference>
<evidence type="ECO:0000256" key="3">
    <source>
        <dbReference type="ARBA" id="ARBA00022679"/>
    </source>
</evidence>
<dbReference type="GO" id="GO:0003677">
    <property type="term" value="F:DNA binding"/>
    <property type="evidence" value="ECO:0007669"/>
    <property type="project" value="InterPro"/>
</dbReference>
<keyword evidence="10" id="KW-1185">Reference proteome</keyword>
<dbReference type="RefSeq" id="WP_094941884.1">
    <property type="nucleotide sequence ID" value="NZ_NOKQ01000180.1"/>
</dbReference>
<dbReference type="GO" id="GO:0003887">
    <property type="term" value="F:DNA-directed DNA polymerase activity"/>
    <property type="evidence" value="ECO:0007669"/>
    <property type="project" value="UniProtKB-KW"/>
</dbReference>
<organism evidence="9 10">
    <name type="scientific">Tetzosporium hominis</name>
    <dbReference type="NCBI Taxonomy" id="2020506"/>
    <lineage>
        <taxon>Bacteria</taxon>
        <taxon>Bacillati</taxon>
        <taxon>Bacillota</taxon>
        <taxon>Bacilli</taxon>
        <taxon>Bacillales</taxon>
        <taxon>Caryophanaceae</taxon>
        <taxon>Tetzosporium</taxon>
    </lineage>
</organism>
<dbReference type="PANTHER" id="PTHR11669">
    <property type="entry name" value="REPLICATION FACTOR C / DNA POLYMERASE III GAMMA-TAU SUBUNIT"/>
    <property type="match status" value="1"/>
</dbReference>
<dbReference type="Gene3D" id="1.20.272.10">
    <property type="match status" value="1"/>
</dbReference>
<dbReference type="Pfam" id="PF09115">
    <property type="entry name" value="DNApol3-delta_C"/>
    <property type="match status" value="1"/>
</dbReference>
<name>A0A264W5T0_9BACL</name>
<dbReference type="SUPFAM" id="SSF52540">
    <property type="entry name" value="P-loop containing nucleoside triphosphate hydrolases"/>
    <property type="match status" value="1"/>
</dbReference>
<evidence type="ECO:0000256" key="7">
    <source>
        <dbReference type="ARBA" id="ARBA00049244"/>
    </source>
</evidence>
<evidence type="ECO:0000256" key="4">
    <source>
        <dbReference type="ARBA" id="ARBA00022695"/>
    </source>
</evidence>
<dbReference type="OrthoDB" id="9810148at2"/>
<dbReference type="GO" id="GO:0006261">
    <property type="term" value="P:DNA-templated DNA replication"/>
    <property type="evidence" value="ECO:0007669"/>
    <property type="project" value="TreeGrafter"/>
</dbReference>
<reference evidence="9 10" key="1">
    <citation type="submission" date="2017-07" db="EMBL/GenBank/DDBJ databases">
        <title>Tetzosporium hominis gen.nov. sp.nov.</title>
        <authorList>
            <person name="Tetz G."/>
            <person name="Tetz V."/>
        </authorList>
    </citation>
    <scope>NUCLEOTIDE SEQUENCE [LARGE SCALE GENOMIC DNA]</scope>
    <source>
        <strain evidence="9 10">VT-49</strain>
    </source>
</reference>
<accession>A0A264W5T0</accession>
<evidence type="ECO:0000256" key="6">
    <source>
        <dbReference type="ARBA" id="ARBA00022932"/>
    </source>
</evidence>
<dbReference type="InterPro" id="IPR004622">
    <property type="entry name" value="DNA_pol_HolB"/>
</dbReference>
<keyword evidence="3" id="KW-0808">Transferase</keyword>
<dbReference type="EC" id="2.7.7.7" evidence="1"/>
<dbReference type="NCBIfam" id="TIGR00678">
    <property type="entry name" value="holB"/>
    <property type="match status" value="1"/>
</dbReference>
<dbReference type="GO" id="GO:0008408">
    <property type="term" value="F:3'-5' exonuclease activity"/>
    <property type="evidence" value="ECO:0007669"/>
    <property type="project" value="InterPro"/>
</dbReference>
<dbReference type="InterPro" id="IPR015199">
    <property type="entry name" value="DNA_pol_III_delta_C"/>
</dbReference>
<protein>
    <recommendedName>
        <fullName evidence="2">DNA polymerase III subunit delta'</fullName>
        <ecNumber evidence="1">2.7.7.7</ecNumber>
    </recommendedName>
</protein>
<evidence type="ECO:0000256" key="2">
    <source>
        <dbReference type="ARBA" id="ARBA00014363"/>
    </source>
</evidence>
<dbReference type="Proteomes" id="UP000217065">
    <property type="component" value="Unassembled WGS sequence"/>
</dbReference>
<dbReference type="EMBL" id="NOKQ01000180">
    <property type="protein sequence ID" value="OZS78901.1"/>
    <property type="molecule type" value="Genomic_DNA"/>
</dbReference>
<dbReference type="Gene3D" id="3.40.50.300">
    <property type="entry name" value="P-loop containing nucleotide triphosphate hydrolases"/>
    <property type="match status" value="1"/>
</dbReference>
<evidence type="ECO:0000256" key="5">
    <source>
        <dbReference type="ARBA" id="ARBA00022705"/>
    </source>
</evidence>
<evidence type="ECO:0000313" key="10">
    <source>
        <dbReference type="Proteomes" id="UP000217065"/>
    </source>
</evidence>
<evidence type="ECO:0000313" key="9">
    <source>
        <dbReference type="EMBL" id="OZS78901.1"/>
    </source>
</evidence>
<comment type="catalytic activity">
    <reaction evidence="7">
        <text>DNA(n) + a 2'-deoxyribonucleoside 5'-triphosphate = DNA(n+1) + diphosphate</text>
        <dbReference type="Rhea" id="RHEA:22508"/>
        <dbReference type="Rhea" id="RHEA-COMP:17339"/>
        <dbReference type="Rhea" id="RHEA-COMP:17340"/>
        <dbReference type="ChEBI" id="CHEBI:33019"/>
        <dbReference type="ChEBI" id="CHEBI:61560"/>
        <dbReference type="ChEBI" id="CHEBI:173112"/>
        <dbReference type="EC" id="2.7.7.7"/>
    </reaction>
</comment>
<dbReference type="AlphaFoldDB" id="A0A264W5T0"/>
<dbReference type="Pfam" id="PF13177">
    <property type="entry name" value="DNA_pol3_delta2"/>
    <property type="match status" value="1"/>
</dbReference>
<keyword evidence="6" id="KW-0239">DNA-directed DNA polymerase</keyword>
<feature type="domain" description="DNA polymerase III delta subunit C-terminal" evidence="8">
    <location>
        <begin position="241"/>
        <end position="326"/>
    </location>
</feature>
<dbReference type="InterPro" id="IPR050238">
    <property type="entry name" value="DNA_Rep/Repair_Clamp_Loader"/>
</dbReference>
<comment type="caution">
    <text evidence="9">The sequence shown here is derived from an EMBL/GenBank/DDBJ whole genome shotgun (WGS) entry which is preliminary data.</text>
</comment>